<proteinExistence type="predicted"/>
<dbReference type="RefSeq" id="WP_187739042.1">
    <property type="nucleotide sequence ID" value="NZ_CP060825.1"/>
</dbReference>
<accession>A0A7H0HMS3</accession>
<dbReference type="Pfam" id="PF18970">
    <property type="entry name" value="DUF5709"/>
    <property type="match status" value="1"/>
</dbReference>
<dbReference type="KEGG" id="sgj:IAG43_02150"/>
<feature type="compositionally biased region" description="Basic and acidic residues" evidence="1">
    <location>
        <begin position="69"/>
        <end position="81"/>
    </location>
</feature>
<reference evidence="3 4" key="1">
    <citation type="submission" date="2020-08" db="EMBL/GenBank/DDBJ databases">
        <title>A novel species.</title>
        <authorList>
            <person name="Gao J."/>
        </authorList>
    </citation>
    <scope>NUCLEOTIDE SEQUENCE [LARGE SCALE GENOMIC DNA]</scope>
    <source>
        <strain evidence="3 4">CRPJ-33</strain>
    </source>
</reference>
<feature type="compositionally biased region" description="Basic and acidic residues" evidence="1">
    <location>
        <begin position="105"/>
        <end position="115"/>
    </location>
</feature>
<dbReference type="AlphaFoldDB" id="A0A7H0HMS3"/>
<keyword evidence="4" id="KW-1185">Reference proteome</keyword>
<name>A0A7H0HMS3_9ACTN</name>
<feature type="compositionally biased region" description="Gly residues" evidence="1">
    <location>
        <begin position="93"/>
        <end position="103"/>
    </location>
</feature>
<evidence type="ECO:0000259" key="2">
    <source>
        <dbReference type="Pfam" id="PF18970"/>
    </source>
</evidence>
<evidence type="ECO:0000313" key="3">
    <source>
        <dbReference type="EMBL" id="QNP61839.1"/>
    </source>
</evidence>
<sequence length="169" mass="17265">MSDDTTAADPGRSDDVYQPGHSDAGNRPSGELDPENVIGERSLDDTMEEGYSPPERPLGVNRHGTTGSEAREGETLDDRLAQEAPDTAVPDGDGIGDLPGGAGEPAREITGDARAGRIAPADDPAPRRPAGTVARDVGIDGGAASAEEAAMHVEAEPGEDGAGAGDRWE</sequence>
<dbReference type="EMBL" id="CP060825">
    <property type="protein sequence ID" value="QNP61839.1"/>
    <property type="molecule type" value="Genomic_DNA"/>
</dbReference>
<gene>
    <name evidence="3" type="ORF">IAG43_02150</name>
</gene>
<organism evidence="3 4">
    <name type="scientific">Streptomyces genisteinicus</name>
    <dbReference type="NCBI Taxonomy" id="2768068"/>
    <lineage>
        <taxon>Bacteria</taxon>
        <taxon>Bacillati</taxon>
        <taxon>Actinomycetota</taxon>
        <taxon>Actinomycetes</taxon>
        <taxon>Kitasatosporales</taxon>
        <taxon>Streptomycetaceae</taxon>
        <taxon>Streptomyces</taxon>
    </lineage>
</organism>
<feature type="region of interest" description="Disordered" evidence="1">
    <location>
        <begin position="1"/>
        <end position="169"/>
    </location>
</feature>
<feature type="domain" description="DUF5709" evidence="2">
    <location>
        <begin position="111"/>
        <end position="155"/>
    </location>
</feature>
<evidence type="ECO:0000256" key="1">
    <source>
        <dbReference type="SAM" id="MobiDB-lite"/>
    </source>
</evidence>
<evidence type="ECO:0000313" key="4">
    <source>
        <dbReference type="Proteomes" id="UP000516230"/>
    </source>
</evidence>
<feature type="compositionally biased region" description="Gly residues" evidence="1">
    <location>
        <begin position="160"/>
        <end position="169"/>
    </location>
</feature>
<dbReference type="Proteomes" id="UP000516230">
    <property type="component" value="Chromosome"/>
</dbReference>
<protein>
    <recommendedName>
        <fullName evidence="2">DUF5709 domain-containing protein</fullName>
    </recommendedName>
</protein>
<dbReference type="InterPro" id="IPR043763">
    <property type="entry name" value="DUF5709"/>
</dbReference>